<proteinExistence type="predicted"/>
<dbReference type="AlphaFoldDB" id="A0A517R024"/>
<dbReference type="KEGG" id="svp:Pan189_15550"/>
<sequence>MTPAQLLSRLGRSMLQYVAETDPWVPDEEESKKVHLLALAQRQRQDVDRLVELIFRRREIPDFGYYPVDYTDLQYLALNTVFPRLIRDQHELLGAVEATNAALGSVSDGRPVLLEILSNESRILDELREIANHDASLGDS</sequence>
<accession>A0A517R024</accession>
<evidence type="ECO:0000313" key="1">
    <source>
        <dbReference type="EMBL" id="QDT37183.1"/>
    </source>
</evidence>
<evidence type="ECO:0000313" key="2">
    <source>
        <dbReference type="Proteomes" id="UP000317318"/>
    </source>
</evidence>
<reference evidence="1 2" key="1">
    <citation type="submission" date="2019-02" db="EMBL/GenBank/DDBJ databases">
        <title>Deep-cultivation of Planctomycetes and their phenomic and genomic characterization uncovers novel biology.</title>
        <authorList>
            <person name="Wiegand S."/>
            <person name="Jogler M."/>
            <person name="Boedeker C."/>
            <person name="Pinto D."/>
            <person name="Vollmers J."/>
            <person name="Rivas-Marin E."/>
            <person name="Kohn T."/>
            <person name="Peeters S.H."/>
            <person name="Heuer A."/>
            <person name="Rast P."/>
            <person name="Oberbeckmann S."/>
            <person name="Bunk B."/>
            <person name="Jeske O."/>
            <person name="Meyerdierks A."/>
            <person name="Storesund J.E."/>
            <person name="Kallscheuer N."/>
            <person name="Luecker S."/>
            <person name="Lage O.M."/>
            <person name="Pohl T."/>
            <person name="Merkel B.J."/>
            <person name="Hornburger P."/>
            <person name="Mueller R.-W."/>
            <person name="Bruemmer F."/>
            <person name="Labrenz M."/>
            <person name="Spormann A.M."/>
            <person name="Op den Camp H."/>
            <person name="Overmann J."/>
            <person name="Amann R."/>
            <person name="Jetten M.S.M."/>
            <person name="Mascher T."/>
            <person name="Medema M.H."/>
            <person name="Devos D.P."/>
            <person name="Kaster A.-K."/>
            <person name="Ovreas L."/>
            <person name="Rohde M."/>
            <person name="Galperin M.Y."/>
            <person name="Jogler C."/>
        </authorList>
    </citation>
    <scope>NUCLEOTIDE SEQUENCE [LARGE SCALE GENOMIC DNA]</scope>
    <source>
        <strain evidence="1 2">Pan189</strain>
    </source>
</reference>
<dbReference type="Proteomes" id="UP000317318">
    <property type="component" value="Chromosome"/>
</dbReference>
<keyword evidence="2" id="KW-1185">Reference proteome</keyword>
<dbReference type="EMBL" id="CP036268">
    <property type="protein sequence ID" value="QDT37183.1"/>
    <property type="molecule type" value="Genomic_DNA"/>
</dbReference>
<protein>
    <submittedName>
        <fullName evidence="1">Uncharacterized protein</fullName>
    </submittedName>
</protein>
<organism evidence="1 2">
    <name type="scientific">Stratiformator vulcanicus</name>
    <dbReference type="NCBI Taxonomy" id="2527980"/>
    <lineage>
        <taxon>Bacteria</taxon>
        <taxon>Pseudomonadati</taxon>
        <taxon>Planctomycetota</taxon>
        <taxon>Planctomycetia</taxon>
        <taxon>Planctomycetales</taxon>
        <taxon>Planctomycetaceae</taxon>
        <taxon>Stratiformator</taxon>
    </lineage>
</organism>
<name>A0A517R024_9PLAN</name>
<gene>
    <name evidence="1" type="ORF">Pan189_15550</name>
</gene>